<proteinExistence type="predicted"/>
<evidence type="ECO:0000313" key="2">
    <source>
        <dbReference type="EMBL" id="SPK71541.1"/>
    </source>
</evidence>
<evidence type="ECO:0000313" key="3">
    <source>
        <dbReference type="Proteomes" id="UP000255505"/>
    </source>
</evidence>
<name>A0A375ICA4_9BURK</name>
<dbReference type="Proteomes" id="UP000255505">
    <property type="component" value="Chromosome I"/>
</dbReference>
<dbReference type="AlphaFoldDB" id="A0A375ICA4"/>
<evidence type="ECO:0000256" key="1">
    <source>
        <dbReference type="SAM" id="MobiDB-lite"/>
    </source>
</evidence>
<sequence>MAPEESREAAASEALTESDAPVAPIEAMSSDATAEAVAEAPVEVLATDEPMEASVSPHKVSRLARCALRAAQM</sequence>
<gene>
    <name evidence="2" type="ORF">CT19425_30765</name>
</gene>
<feature type="compositionally biased region" description="Basic and acidic residues" evidence="1">
    <location>
        <begin position="1"/>
        <end position="10"/>
    </location>
</feature>
<reference evidence="2 3" key="1">
    <citation type="submission" date="2018-01" db="EMBL/GenBank/DDBJ databases">
        <authorList>
            <person name="Gaut B.S."/>
            <person name="Morton B.R."/>
            <person name="Clegg M.T."/>
            <person name="Duvall M.R."/>
        </authorList>
    </citation>
    <scope>NUCLEOTIDE SEQUENCE [LARGE SCALE GENOMIC DNA]</scope>
    <source>
        <strain evidence="2">Cupriavidus taiwanensis LMG 19425</strain>
    </source>
</reference>
<feature type="compositionally biased region" description="Low complexity" evidence="1">
    <location>
        <begin position="11"/>
        <end position="20"/>
    </location>
</feature>
<organism evidence="2 3">
    <name type="scientific">Cupriavidus taiwanensis</name>
    <dbReference type="NCBI Taxonomy" id="164546"/>
    <lineage>
        <taxon>Bacteria</taxon>
        <taxon>Pseudomonadati</taxon>
        <taxon>Pseudomonadota</taxon>
        <taxon>Betaproteobacteria</taxon>
        <taxon>Burkholderiales</taxon>
        <taxon>Burkholderiaceae</taxon>
        <taxon>Cupriavidus</taxon>
    </lineage>
</organism>
<dbReference type="EMBL" id="LT991976">
    <property type="protein sequence ID" value="SPK71541.1"/>
    <property type="molecule type" value="Genomic_DNA"/>
</dbReference>
<protein>
    <submittedName>
        <fullName evidence="2">Uncharacterized protein</fullName>
    </submittedName>
</protein>
<accession>A0A375ICA4</accession>
<feature type="region of interest" description="Disordered" evidence="1">
    <location>
        <begin position="1"/>
        <end position="35"/>
    </location>
</feature>